<gene>
    <name evidence="8" type="primary">atpH</name>
    <name evidence="9" type="ORF">BKA15_006729</name>
</gene>
<comment type="function">
    <text evidence="8">F(1)F(0) ATP synthase produces ATP from ADP in the presence of a proton or sodium gradient. F-type ATPases consist of two structural domains, F(1) containing the extramembraneous catalytic core and F(0) containing the membrane proton channel, linked together by a central stalk and a peripheral stalk. During catalysis, ATP synthesis in the catalytic domain of F(1) is coupled via a rotary mechanism of the central stalk subunits to proton translocation.</text>
</comment>
<keyword evidence="2 8" id="KW-0813">Transport</keyword>
<comment type="function">
    <text evidence="8">This protein is part of the stalk that links CF(0) to CF(1). It either transmits conformational changes from CF(0) to CF(1) or is implicated in proton conduction.</text>
</comment>
<evidence type="ECO:0000256" key="8">
    <source>
        <dbReference type="HAMAP-Rule" id="MF_01416"/>
    </source>
</evidence>
<dbReference type="GO" id="GO:0045259">
    <property type="term" value="C:proton-transporting ATP synthase complex"/>
    <property type="evidence" value="ECO:0007669"/>
    <property type="project" value="UniProtKB-KW"/>
</dbReference>
<evidence type="ECO:0000313" key="10">
    <source>
        <dbReference type="Proteomes" id="UP000569914"/>
    </source>
</evidence>
<sequence length="269" mass="28603">MSSAAEDRLSALDSSLDSILASGSGSEQGQAGSDLFAVVDALDAQPALRRALTDPGTPEEARAGIARSLFEGKIAPAAVELLVAAVRFRWSGGRTFTVALERQAVRAQLRSIGSAGLEETEDELFRFGRLVDSDGALRSTLSDRSAPLGRRQDLVSELLSGKANDATIALARRAVAARQRTFANTIAGYVSLAAAERSRLLATVRVARPLEPGQLERLQQALSRQAGREISVQVIVDAELLGGIRVELGDEVIEGTVAGRLDQARRLFE</sequence>
<dbReference type="GO" id="GO:0046933">
    <property type="term" value="F:proton-transporting ATP synthase activity, rotational mechanism"/>
    <property type="evidence" value="ECO:0007669"/>
    <property type="project" value="UniProtKB-UniRule"/>
</dbReference>
<evidence type="ECO:0000256" key="3">
    <source>
        <dbReference type="ARBA" id="ARBA00022781"/>
    </source>
</evidence>
<keyword evidence="3 8" id="KW-0375">Hydrogen ion transport</keyword>
<keyword evidence="7 8" id="KW-0066">ATP synthesis</keyword>
<dbReference type="PRINTS" id="PR00125">
    <property type="entry name" value="ATPASEDELTA"/>
</dbReference>
<keyword evidence="4 8" id="KW-0406">Ion transport</keyword>
<dbReference type="PROSITE" id="PS00389">
    <property type="entry name" value="ATPASE_DELTA"/>
    <property type="match status" value="1"/>
</dbReference>
<comment type="subcellular location">
    <subcellularLocation>
        <location evidence="8">Cell membrane</location>
        <topology evidence="8">Peripheral membrane protein</topology>
    </subcellularLocation>
    <subcellularLocation>
        <location evidence="1">Membrane</location>
    </subcellularLocation>
</comment>
<organism evidence="9 10">
    <name type="scientific">Microlunatus parietis</name>
    <dbReference type="NCBI Taxonomy" id="682979"/>
    <lineage>
        <taxon>Bacteria</taxon>
        <taxon>Bacillati</taxon>
        <taxon>Actinomycetota</taxon>
        <taxon>Actinomycetes</taxon>
        <taxon>Propionibacteriales</taxon>
        <taxon>Propionibacteriaceae</taxon>
        <taxon>Microlunatus</taxon>
    </lineage>
</organism>
<dbReference type="Proteomes" id="UP000569914">
    <property type="component" value="Unassembled WGS sequence"/>
</dbReference>
<dbReference type="InterPro" id="IPR000711">
    <property type="entry name" value="ATPase_OSCP/dsu"/>
</dbReference>
<keyword evidence="6 8" id="KW-0139">CF(1)</keyword>
<evidence type="ECO:0000256" key="7">
    <source>
        <dbReference type="ARBA" id="ARBA00023310"/>
    </source>
</evidence>
<accession>A0A7Y9IEP8</accession>
<dbReference type="GO" id="GO:0005886">
    <property type="term" value="C:plasma membrane"/>
    <property type="evidence" value="ECO:0007669"/>
    <property type="project" value="UniProtKB-SubCell"/>
</dbReference>
<keyword evidence="10" id="KW-1185">Reference proteome</keyword>
<dbReference type="HAMAP" id="MF_01416">
    <property type="entry name" value="ATP_synth_delta_bact"/>
    <property type="match status" value="1"/>
</dbReference>
<keyword evidence="8" id="KW-1003">Cell membrane</keyword>
<dbReference type="PANTHER" id="PTHR11910">
    <property type="entry name" value="ATP SYNTHASE DELTA CHAIN"/>
    <property type="match status" value="1"/>
</dbReference>
<name>A0A7Y9IEP8_9ACTN</name>
<dbReference type="NCBIfam" id="NF009967">
    <property type="entry name" value="PRK13430.1"/>
    <property type="match status" value="1"/>
</dbReference>
<dbReference type="Pfam" id="PF00213">
    <property type="entry name" value="OSCP"/>
    <property type="match status" value="1"/>
</dbReference>
<evidence type="ECO:0000256" key="6">
    <source>
        <dbReference type="ARBA" id="ARBA00023196"/>
    </source>
</evidence>
<comment type="similarity">
    <text evidence="8">Belongs to the ATPase delta chain family.</text>
</comment>
<evidence type="ECO:0000256" key="2">
    <source>
        <dbReference type="ARBA" id="ARBA00022448"/>
    </source>
</evidence>
<keyword evidence="5 8" id="KW-0472">Membrane</keyword>
<evidence type="ECO:0000256" key="4">
    <source>
        <dbReference type="ARBA" id="ARBA00023065"/>
    </source>
</evidence>
<evidence type="ECO:0000256" key="5">
    <source>
        <dbReference type="ARBA" id="ARBA00023136"/>
    </source>
</evidence>
<evidence type="ECO:0000313" key="9">
    <source>
        <dbReference type="EMBL" id="NYE75400.1"/>
    </source>
</evidence>
<dbReference type="RefSeq" id="WP_179757908.1">
    <property type="nucleotide sequence ID" value="NZ_JACCBU010000001.1"/>
</dbReference>
<dbReference type="AlphaFoldDB" id="A0A7Y9IEP8"/>
<comment type="caution">
    <text evidence="9">The sequence shown here is derived from an EMBL/GenBank/DDBJ whole genome shotgun (WGS) entry which is preliminary data.</text>
</comment>
<dbReference type="InterPro" id="IPR020781">
    <property type="entry name" value="ATPase_OSCP/d_CS"/>
</dbReference>
<dbReference type="EMBL" id="JACCBU010000001">
    <property type="protein sequence ID" value="NYE75400.1"/>
    <property type="molecule type" value="Genomic_DNA"/>
</dbReference>
<protein>
    <recommendedName>
        <fullName evidence="8">ATP synthase subunit delta</fullName>
    </recommendedName>
    <alternativeName>
        <fullName evidence="8">ATP synthase F(1) sector subunit delta</fullName>
    </alternativeName>
    <alternativeName>
        <fullName evidence="8">F-type ATPase subunit delta</fullName>
        <shortName evidence="8">F-ATPase subunit delta</shortName>
    </alternativeName>
</protein>
<proteinExistence type="inferred from homology"/>
<reference evidence="9 10" key="1">
    <citation type="submission" date="2020-07" db="EMBL/GenBank/DDBJ databases">
        <title>Sequencing the genomes of 1000 actinobacteria strains.</title>
        <authorList>
            <person name="Klenk H.-P."/>
        </authorList>
    </citation>
    <scope>NUCLEOTIDE SEQUENCE [LARGE SCALE GENOMIC DNA]</scope>
    <source>
        <strain evidence="9 10">DSM 22083</strain>
    </source>
</reference>
<evidence type="ECO:0000256" key="1">
    <source>
        <dbReference type="ARBA" id="ARBA00004370"/>
    </source>
</evidence>